<name>A0A645BJ49_9ZZZZ</name>
<proteinExistence type="predicted"/>
<evidence type="ECO:0000256" key="1">
    <source>
        <dbReference type="SAM" id="MobiDB-lite"/>
    </source>
</evidence>
<protein>
    <submittedName>
        <fullName evidence="2">Uncharacterized protein</fullName>
    </submittedName>
</protein>
<accession>A0A645BJ49</accession>
<feature type="region of interest" description="Disordered" evidence="1">
    <location>
        <begin position="1"/>
        <end position="24"/>
    </location>
</feature>
<organism evidence="2">
    <name type="scientific">bioreactor metagenome</name>
    <dbReference type="NCBI Taxonomy" id="1076179"/>
    <lineage>
        <taxon>unclassified sequences</taxon>
        <taxon>metagenomes</taxon>
        <taxon>ecological metagenomes</taxon>
    </lineage>
</organism>
<reference evidence="2" key="1">
    <citation type="submission" date="2019-08" db="EMBL/GenBank/DDBJ databases">
        <authorList>
            <person name="Kucharzyk K."/>
            <person name="Murdoch R.W."/>
            <person name="Higgins S."/>
            <person name="Loffler F."/>
        </authorList>
    </citation>
    <scope>NUCLEOTIDE SEQUENCE</scope>
</reference>
<feature type="compositionally biased region" description="Basic and acidic residues" evidence="1">
    <location>
        <begin position="1"/>
        <end position="10"/>
    </location>
</feature>
<evidence type="ECO:0000313" key="2">
    <source>
        <dbReference type="EMBL" id="MPM61764.1"/>
    </source>
</evidence>
<dbReference type="EMBL" id="VSSQ01018516">
    <property type="protein sequence ID" value="MPM61764.1"/>
    <property type="molecule type" value="Genomic_DNA"/>
</dbReference>
<gene>
    <name evidence="2" type="ORF">SDC9_108624</name>
</gene>
<sequence length="70" mass="7730">MVSMESREQAEPVSQIAIQGEPDKVGDMNCDMCHGYHNRIPPGKDDGRYVPRKAIGLGHRKESALVPVRA</sequence>
<comment type="caution">
    <text evidence="2">The sequence shown here is derived from an EMBL/GenBank/DDBJ whole genome shotgun (WGS) entry which is preliminary data.</text>
</comment>
<dbReference type="AlphaFoldDB" id="A0A645BJ49"/>